<feature type="signal peptide" evidence="1">
    <location>
        <begin position="1"/>
        <end position="25"/>
    </location>
</feature>
<evidence type="ECO:0000313" key="3">
    <source>
        <dbReference type="EMBL" id="CUG91356.1"/>
    </source>
</evidence>
<name>A0A0S4JMB6_BODSA</name>
<dbReference type="VEuPathDB" id="TriTrypDB:BSAL_02395"/>
<feature type="domain" description="Glycosyltransferase 61 catalytic" evidence="2">
    <location>
        <begin position="343"/>
        <end position="447"/>
    </location>
</feature>
<feature type="chain" id="PRO_5006622516" description="Glycosyltransferase 61 catalytic domain-containing protein" evidence="1">
    <location>
        <begin position="26"/>
        <end position="509"/>
    </location>
</feature>
<dbReference type="InterPro" id="IPR049625">
    <property type="entry name" value="Glyco_transf_61_cat"/>
</dbReference>
<reference evidence="4" key="1">
    <citation type="submission" date="2015-09" db="EMBL/GenBank/DDBJ databases">
        <authorList>
            <consortium name="Pathogen Informatics"/>
        </authorList>
    </citation>
    <scope>NUCLEOTIDE SEQUENCE [LARGE SCALE GENOMIC DNA]</scope>
    <source>
        <strain evidence="4">Lake Konstanz</strain>
    </source>
</reference>
<protein>
    <recommendedName>
        <fullName evidence="2">Glycosyltransferase 61 catalytic domain-containing protein</fullName>
    </recommendedName>
</protein>
<dbReference type="Pfam" id="PF04577">
    <property type="entry name" value="Glyco_transf_61"/>
    <property type="match status" value="1"/>
</dbReference>
<organism evidence="3 4">
    <name type="scientific">Bodo saltans</name>
    <name type="common">Flagellated protozoan</name>
    <dbReference type="NCBI Taxonomy" id="75058"/>
    <lineage>
        <taxon>Eukaryota</taxon>
        <taxon>Discoba</taxon>
        <taxon>Euglenozoa</taxon>
        <taxon>Kinetoplastea</taxon>
        <taxon>Metakinetoplastina</taxon>
        <taxon>Eubodonida</taxon>
        <taxon>Bodonidae</taxon>
        <taxon>Bodo</taxon>
    </lineage>
</organism>
<accession>A0A0S4JMB6</accession>
<evidence type="ECO:0000313" key="4">
    <source>
        <dbReference type="Proteomes" id="UP000051952"/>
    </source>
</evidence>
<feature type="non-terminal residue" evidence="3">
    <location>
        <position position="509"/>
    </location>
</feature>
<sequence>MNATRAGCIILVFVGIVAWIALVPSTNEDKVGIAAPDVLVTETTFIHSNHEFSDNGKDLFTTKPPIMSSVAYRRLPRQQSASWTPSAALRAFEGTCLNELPALFESSRLKKTVLWTSMKQWVMYEPRTVCVTPEAHVLYFSSESGGGLPNRMFERHIRGDRNTRVDYEAPRAMFNGNLSLLLQSLKAAQTNGSLSWHNSLGVIMASRLDQHPYHFLLDEALQALSVLTNPDDPISSNPFEPIRISDALLSVVRKDDDDRPMWPVTLAMVPPLMMMPLANISFNDEKRQLVMIDGNGASDGKTHCYCQAVVLHGHYERDRNRFLDPRACEKDPSDGPCQMFLVLRKRLQRHFGLVPFGETAPLASFQRFGFWPNVTNVSTPRLLMGLRNVRFLAQANEIEAMARELGFATQRIYFEEHSYEAQFTAMRSADVFLSVHGAAFAWTLFLDTLGPNAFCRSMIEMMVPIREELIPFHIHEATLGNMSFFRVRNPIPKFLSSRKKIVGVKKDRN</sequence>
<evidence type="ECO:0000256" key="1">
    <source>
        <dbReference type="SAM" id="SignalP"/>
    </source>
</evidence>
<keyword evidence="4" id="KW-1185">Reference proteome</keyword>
<dbReference type="OrthoDB" id="529273at2759"/>
<dbReference type="EMBL" id="CYKH01001911">
    <property type="protein sequence ID" value="CUG91356.1"/>
    <property type="molecule type" value="Genomic_DNA"/>
</dbReference>
<dbReference type="GO" id="GO:0016757">
    <property type="term" value="F:glycosyltransferase activity"/>
    <property type="evidence" value="ECO:0007669"/>
    <property type="project" value="InterPro"/>
</dbReference>
<keyword evidence="1" id="KW-0732">Signal</keyword>
<dbReference type="AlphaFoldDB" id="A0A0S4JMB6"/>
<gene>
    <name evidence="3" type="ORF">BSAL_02395</name>
</gene>
<proteinExistence type="predicted"/>
<evidence type="ECO:0000259" key="2">
    <source>
        <dbReference type="Pfam" id="PF04577"/>
    </source>
</evidence>
<dbReference type="Proteomes" id="UP000051952">
    <property type="component" value="Unassembled WGS sequence"/>
</dbReference>